<proteinExistence type="inferred from homology"/>
<evidence type="ECO:0000259" key="5">
    <source>
        <dbReference type="PROSITE" id="PS50059"/>
    </source>
</evidence>
<keyword evidence="2 3" id="KW-0697">Rotamase</keyword>
<evidence type="ECO:0000313" key="6">
    <source>
        <dbReference type="EMBL" id="SPX12235.1"/>
    </source>
</evidence>
<dbReference type="InterPro" id="IPR001179">
    <property type="entry name" value="PPIase_FKBP_dom"/>
</dbReference>
<dbReference type="SUPFAM" id="SSF54534">
    <property type="entry name" value="FKBP-like"/>
    <property type="match status" value="1"/>
</dbReference>
<dbReference type="Proteomes" id="UP000250780">
    <property type="component" value="Unassembled WGS sequence"/>
</dbReference>
<dbReference type="EC" id="5.2.1.8" evidence="4"/>
<evidence type="ECO:0000313" key="7">
    <source>
        <dbReference type="Proteomes" id="UP000250780"/>
    </source>
</evidence>
<dbReference type="Pfam" id="PF00254">
    <property type="entry name" value="FKBP_C"/>
    <property type="match status" value="1"/>
</dbReference>
<dbReference type="EMBL" id="UASD01000008">
    <property type="protein sequence ID" value="SPX12235.1"/>
    <property type="molecule type" value="Genomic_DNA"/>
</dbReference>
<keyword evidence="3 4" id="KW-0413">Isomerase</keyword>
<dbReference type="Gene3D" id="3.10.50.40">
    <property type="match status" value="1"/>
</dbReference>
<dbReference type="AlphaFoldDB" id="A0A2X1NIX9"/>
<evidence type="ECO:0000256" key="2">
    <source>
        <dbReference type="ARBA" id="ARBA00023110"/>
    </source>
</evidence>
<reference evidence="6 7" key="1">
    <citation type="submission" date="2018-06" db="EMBL/GenBank/DDBJ databases">
        <authorList>
            <consortium name="Pathogen Informatics"/>
            <person name="Doyle S."/>
        </authorList>
    </citation>
    <scope>NUCLEOTIDE SEQUENCE [LARGE SCALE GENOMIC DNA]</scope>
    <source>
        <strain evidence="6 7">NCTC9073</strain>
    </source>
</reference>
<evidence type="ECO:0000256" key="1">
    <source>
        <dbReference type="ARBA" id="ARBA00000971"/>
    </source>
</evidence>
<dbReference type="InterPro" id="IPR046357">
    <property type="entry name" value="PPIase_dom_sf"/>
</dbReference>
<organism evidence="6 7">
    <name type="scientific">Escherichia coli</name>
    <dbReference type="NCBI Taxonomy" id="562"/>
    <lineage>
        <taxon>Bacteria</taxon>
        <taxon>Pseudomonadati</taxon>
        <taxon>Pseudomonadota</taxon>
        <taxon>Gammaproteobacteria</taxon>
        <taxon>Enterobacterales</taxon>
        <taxon>Enterobacteriaceae</taxon>
        <taxon>Escherichia</taxon>
    </lineage>
</organism>
<comment type="catalytic activity">
    <reaction evidence="1 3 4">
        <text>[protein]-peptidylproline (omega=180) = [protein]-peptidylproline (omega=0)</text>
        <dbReference type="Rhea" id="RHEA:16237"/>
        <dbReference type="Rhea" id="RHEA-COMP:10747"/>
        <dbReference type="Rhea" id="RHEA-COMP:10748"/>
        <dbReference type="ChEBI" id="CHEBI:83833"/>
        <dbReference type="ChEBI" id="CHEBI:83834"/>
        <dbReference type="EC" id="5.2.1.8"/>
    </reaction>
</comment>
<accession>A0A2X1NIX9</accession>
<protein>
    <recommendedName>
        <fullName evidence="4">Peptidyl-prolyl cis-trans isomerase</fullName>
        <ecNumber evidence="4">5.2.1.8</ecNumber>
    </recommendedName>
</protein>
<feature type="domain" description="PPIase FKBP-type" evidence="5">
    <location>
        <begin position="8"/>
        <end position="57"/>
    </location>
</feature>
<dbReference type="GO" id="GO:0003755">
    <property type="term" value="F:peptidyl-prolyl cis-trans isomerase activity"/>
    <property type="evidence" value="ECO:0007669"/>
    <property type="project" value="UniProtKB-UniRule"/>
</dbReference>
<comment type="similarity">
    <text evidence="4">Belongs to the FKBP-type PPIase family.</text>
</comment>
<name>A0A2X1NIX9_ECOLX</name>
<sequence>MSESVQSNSAVLVHFTLKLDDGTTAESTRNNGKPALFRLGDASLSEGLEQHLLGLKVAIKPPSRWSQMRRLACRHRT</sequence>
<dbReference type="PROSITE" id="PS50059">
    <property type="entry name" value="FKBP_PPIASE"/>
    <property type="match status" value="1"/>
</dbReference>
<evidence type="ECO:0000256" key="3">
    <source>
        <dbReference type="PROSITE-ProRule" id="PRU00277"/>
    </source>
</evidence>
<evidence type="ECO:0000256" key="4">
    <source>
        <dbReference type="RuleBase" id="RU003915"/>
    </source>
</evidence>
<gene>
    <name evidence="6" type="primary">fkpB_2</name>
    <name evidence="6" type="ORF">NCTC9073_03596</name>
</gene>